<comment type="similarity">
    <text evidence="2">Belongs to the ATP11 family.</text>
</comment>
<accession>A0AAV2IN18</accession>
<organism evidence="6 7">
    <name type="scientific">Lymnaea stagnalis</name>
    <name type="common">Great pond snail</name>
    <name type="synonym">Helix stagnalis</name>
    <dbReference type="NCBI Taxonomy" id="6523"/>
    <lineage>
        <taxon>Eukaryota</taxon>
        <taxon>Metazoa</taxon>
        <taxon>Spiralia</taxon>
        <taxon>Lophotrochozoa</taxon>
        <taxon>Mollusca</taxon>
        <taxon>Gastropoda</taxon>
        <taxon>Heterobranchia</taxon>
        <taxon>Euthyneura</taxon>
        <taxon>Panpulmonata</taxon>
        <taxon>Hygrophila</taxon>
        <taxon>Lymnaeoidea</taxon>
        <taxon>Lymnaeidae</taxon>
        <taxon>Lymnaea</taxon>
    </lineage>
</organism>
<keyword evidence="7" id="KW-1185">Reference proteome</keyword>
<evidence type="ECO:0000256" key="1">
    <source>
        <dbReference type="ARBA" id="ARBA00004173"/>
    </source>
</evidence>
<evidence type="ECO:0008006" key="8">
    <source>
        <dbReference type="Google" id="ProtNLM"/>
    </source>
</evidence>
<dbReference type="EMBL" id="CAXITT010000836">
    <property type="protein sequence ID" value="CAL1546639.1"/>
    <property type="molecule type" value="Genomic_DNA"/>
</dbReference>
<protein>
    <recommendedName>
        <fullName evidence="8">ATP synthase mitochondrial F1 complex assembly factor 1</fullName>
    </recommendedName>
</protein>
<evidence type="ECO:0000313" key="7">
    <source>
        <dbReference type="Proteomes" id="UP001497497"/>
    </source>
</evidence>
<name>A0AAV2IN18_LYMST</name>
<dbReference type="Pfam" id="PF06644">
    <property type="entry name" value="ATP11"/>
    <property type="match status" value="1"/>
</dbReference>
<comment type="caution">
    <text evidence="6">The sequence shown here is derived from an EMBL/GenBank/DDBJ whole genome shotgun (WGS) entry which is preliminary data.</text>
</comment>
<feature type="region of interest" description="Disordered" evidence="5">
    <location>
        <begin position="99"/>
        <end position="130"/>
    </location>
</feature>
<evidence type="ECO:0000256" key="5">
    <source>
        <dbReference type="SAM" id="MobiDB-lite"/>
    </source>
</evidence>
<keyword evidence="3" id="KW-0809">Transit peptide</keyword>
<dbReference type="GO" id="GO:0005739">
    <property type="term" value="C:mitochondrion"/>
    <property type="evidence" value="ECO:0007669"/>
    <property type="project" value="UniProtKB-SubCell"/>
</dbReference>
<proteinExistence type="inferred from homology"/>
<dbReference type="Proteomes" id="UP001497497">
    <property type="component" value="Unassembled WGS sequence"/>
</dbReference>
<evidence type="ECO:0000256" key="4">
    <source>
        <dbReference type="ARBA" id="ARBA00023128"/>
    </source>
</evidence>
<comment type="subcellular location">
    <subcellularLocation>
        <location evidence="1">Mitochondrion</location>
    </subcellularLocation>
</comment>
<gene>
    <name evidence="6" type="ORF">GSLYS_00020016001</name>
</gene>
<dbReference type="PANTHER" id="PTHR13126:SF0">
    <property type="entry name" value="ATP SYNTHASE MITOCHONDRIAL F1 COMPLEX ASSEMBLY FACTOR 1"/>
    <property type="match status" value="1"/>
</dbReference>
<reference evidence="6 7" key="1">
    <citation type="submission" date="2024-04" db="EMBL/GenBank/DDBJ databases">
        <authorList>
            <consortium name="Genoscope - CEA"/>
            <person name="William W."/>
        </authorList>
    </citation>
    <scope>NUCLEOTIDE SEQUENCE [LARGE SCALE GENOMIC DNA]</scope>
</reference>
<dbReference type="InterPro" id="IPR010591">
    <property type="entry name" value="ATP11"/>
</dbReference>
<evidence type="ECO:0000256" key="3">
    <source>
        <dbReference type="ARBA" id="ARBA00022946"/>
    </source>
</evidence>
<dbReference type="GO" id="GO:0033615">
    <property type="term" value="P:mitochondrial proton-transporting ATP synthase complex assembly"/>
    <property type="evidence" value="ECO:0007669"/>
    <property type="project" value="TreeGrafter"/>
</dbReference>
<dbReference type="PANTHER" id="PTHR13126">
    <property type="entry name" value="CHAPERONE ATP11"/>
    <property type="match status" value="1"/>
</dbReference>
<sequence>MPGRIQLAKLRYLHQSLIKISNWNRSRCLPSQMMCHSTAFFSSGHKSLNKENSNEKLVDISVNPYFDKYKAKIQHMQNSSPDEFEFKMKELSALKNPKLKKSSSSSVDRQDAAQAVKVAPPTETAKSGVGMTRSEGLDSVMKLELIQDKTADEIIQIWSQYHSEKDCVYAVLKAAEYENLRTKSKECPVFLFPVPRPDGFEFILSQFDRSDVYFTPLAMFQVVRENAPPCLTLNHYTELLEEKGIVLMTGQYDSKVIKKELALSLVQQLSIFYGQNSKYFELVHRFNYQPEKFQYQELIDALKTLPQYDMK</sequence>
<evidence type="ECO:0000313" key="6">
    <source>
        <dbReference type="EMBL" id="CAL1546639.1"/>
    </source>
</evidence>
<dbReference type="AlphaFoldDB" id="A0AAV2IN18"/>
<keyword evidence="4" id="KW-0496">Mitochondrion</keyword>
<evidence type="ECO:0000256" key="2">
    <source>
        <dbReference type="ARBA" id="ARBA00009116"/>
    </source>
</evidence>